<dbReference type="Proteomes" id="UP000326505">
    <property type="component" value="Chromosome"/>
</dbReference>
<evidence type="ECO:0000313" key="7">
    <source>
        <dbReference type="Proteomes" id="UP000549009"/>
    </source>
</evidence>
<evidence type="ECO:0000256" key="1">
    <source>
        <dbReference type="ARBA" id="ARBA00023002"/>
    </source>
</evidence>
<keyword evidence="1" id="KW-0560">Oxidoreductase</keyword>
<dbReference type="InterPro" id="IPR050493">
    <property type="entry name" value="FAD-dep_Monooxygenase_BioMet"/>
</dbReference>
<dbReference type="PRINTS" id="PR00420">
    <property type="entry name" value="RNGMNOXGNASE"/>
</dbReference>
<evidence type="ECO:0000259" key="3">
    <source>
        <dbReference type="Pfam" id="PF01494"/>
    </source>
</evidence>
<dbReference type="Gene3D" id="3.50.50.60">
    <property type="entry name" value="FAD/NAD(P)-binding domain"/>
    <property type="match status" value="1"/>
</dbReference>
<dbReference type="InterPro" id="IPR036188">
    <property type="entry name" value="FAD/NAD-bd_sf"/>
</dbReference>
<dbReference type="PANTHER" id="PTHR13789:SF309">
    <property type="entry name" value="PUTATIVE (AFU_ORTHOLOGUE AFUA_6G14510)-RELATED"/>
    <property type="match status" value="1"/>
</dbReference>
<feature type="domain" description="FAD-binding" evidence="3">
    <location>
        <begin position="264"/>
        <end position="331"/>
    </location>
</feature>
<dbReference type="RefSeq" id="WP_150509463.1">
    <property type="nucleotide sequence ID" value="NZ_BMSQ01000003.1"/>
</dbReference>
<sequence>MAELRILIVGAGIAGLSLARALEARGMSADVVERDGELRSAGAGLYLPANAVRVLNRLGLGEQLAGRARPVTRQRMLDHRGRILAQIPLSRIWGEVGDCRAISRSELHALLCSSLVATPIRLATAVTGISTEGTVTFAGGEQQTYDLVVGADGVNSAVRRTVFSLAAPRFLGQVCWRFIAEQTSGNAGSTDWTVRLGSRGRTFLTVPLTHDLVYCYADINSAYPVPPAGDWRTLFADFAGPVRSLLEQAEGAYFAPLTEIVDVTDWVRPHVVLIGDAAHACSPSMAQGGAMALEDALVLADLLSTASPESLSTALAAYQARRRDRIEWVIEQNHRRDRTRNLPSPVRNLTLRFGAERLVRANHAPLHGAP</sequence>
<dbReference type="KEGG" id="sspb:CP982_05660"/>
<proteinExistence type="predicted"/>
<dbReference type="GO" id="GO:0004497">
    <property type="term" value="F:monooxygenase activity"/>
    <property type="evidence" value="ECO:0007669"/>
    <property type="project" value="UniProtKB-KW"/>
</dbReference>
<accession>A0A5P2X5E4</accession>
<dbReference type="EMBL" id="JACHJD010000001">
    <property type="protein sequence ID" value="MBB5101530.1"/>
    <property type="molecule type" value="Genomic_DNA"/>
</dbReference>
<protein>
    <submittedName>
        <fullName evidence="4">2-polyprenyl-6-methoxyphenol hydroxylase-like FAD-dependent oxidoreductase</fullName>
    </submittedName>
</protein>
<dbReference type="GO" id="GO:0071949">
    <property type="term" value="F:FAD binding"/>
    <property type="evidence" value="ECO:0007669"/>
    <property type="project" value="InterPro"/>
</dbReference>
<dbReference type="PANTHER" id="PTHR13789">
    <property type="entry name" value="MONOOXYGENASE"/>
    <property type="match status" value="1"/>
</dbReference>
<reference evidence="4 7" key="2">
    <citation type="submission" date="2020-08" db="EMBL/GenBank/DDBJ databases">
        <title>Genomic Encyclopedia of Type Strains, Phase III (KMG-III): the genomes of soil and plant-associated and newly described type strains.</title>
        <authorList>
            <person name="Whitman W."/>
        </authorList>
    </citation>
    <scope>NUCLEOTIDE SEQUENCE [LARGE SCALE GENOMIC DNA]</scope>
    <source>
        <strain evidence="4 7">CECT 3146</strain>
    </source>
</reference>
<feature type="domain" description="FAD-binding" evidence="3">
    <location>
        <begin position="4"/>
        <end position="162"/>
    </location>
</feature>
<keyword evidence="7" id="KW-1185">Reference proteome</keyword>
<evidence type="ECO:0000313" key="5">
    <source>
        <dbReference type="EMBL" id="QEV58260.1"/>
    </source>
</evidence>
<name>A0A5P2X5E4_STRST</name>
<evidence type="ECO:0000256" key="2">
    <source>
        <dbReference type="ARBA" id="ARBA00023033"/>
    </source>
</evidence>
<dbReference type="Proteomes" id="UP000549009">
    <property type="component" value="Unassembled WGS sequence"/>
</dbReference>
<dbReference type="AlphaFoldDB" id="A0A5P2X5E4"/>
<keyword evidence="2" id="KW-0503">Monooxygenase</keyword>
<dbReference type="EMBL" id="CP023690">
    <property type="protein sequence ID" value="QEV58260.1"/>
    <property type="molecule type" value="Genomic_DNA"/>
</dbReference>
<dbReference type="SUPFAM" id="SSF51905">
    <property type="entry name" value="FAD/NAD(P)-binding domain"/>
    <property type="match status" value="1"/>
</dbReference>
<evidence type="ECO:0000313" key="6">
    <source>
        <dbReference type="Proteomes" id="UP000326505"/>
    </source>
</evidence>
<dbReference type="Pfam" id="PF01494">
    <property type="entry name" value="FAD_binding_3"/>
    <property type="match status" value="2"/>
</dbReference>
<dbReference type="OrthoDB" id="9782160at2"/>
<reference evidence="5 6" key="1">
    <citation type="submission" date="2017-09" db="EMBL/GenBank/DDBJ databases">
        <authorList>
            <person name="Lee N."/>
            <person name="Cho B.-K."/>
        </authorList>
    </citation>
    <scope>NUCLEOTIDE SEQUENCE [LARGE SCALE GENOMIC DNA]</scope>
    <source>
        <strain evidence="5 6">ATCC 27465</strain>
    </source>
</reference>
<dbReference type="InterPro" id="IPR002938">
    <property type="entry name" value="FAD-bd"/>
</dbReference>
<evidence type="ECO:0000313" key="4">
    <source>
        <dbReference type="EMBL" id="MBB5101530.1"/>
    </source>
</evidence>
<organism evidence="5 6">
    <name type="scientific">Streptomyces spectabilis</name>
    <dbReference type="NCBI Taxonomy" id="68270"/>
    <lineage>
        <taxon>Bacteria</taxon>
        <taxon>Bacillati</taxon>
        <taxon>Actinomycetota</taxon>
        <taxon>Actinomycetes</taxon>
        <taxon>Kitasatosporales</taxon>
        <taxon>Streptomycetaceae</taxon>
        <taxon>Streptomyces</taxon>
    </lineage>
</organism>
<gene>
    <name evidence="5" type="ORF">CP982_05660</name>
    <name evidence="4" type="ORF">FHS40_000583</name>
</gene>